<organism evidence="1 2">
    <name type="scientific">Linnemannia schmuckeri</name>
    <dbReference type="NCBI Taxonomy" id="64567"/>
    <lineage>
        <taxon>Eukaryota</taxon>
        <taxon>Fungi</taxon>
        <taxon>Fungi incertae sedis</taxon>
        <taxon>Mucoromycota</taxon>
        <taxon>Mortierellomycotina</taxon>
        <taxon>Mortierellomycetes</taxon>
        <taxon>Mortierellales</taxon>
        <taxon>Mortierellaceae</taxon>
        <taxon>Linnemannia</taxon>
    </lineage>
</organism>
<keyword evidence="2" id="KW-1185">Reference proteome</keyword>
<protein>
    <submittedName>
        <fullName evidence="1">Uncharacterized protein</fullName>
    </submittedName>
</protein>
<dbReference type="EMBL" id="JAAAUQ010000739">
    <property type="protein sequence ID" value="KAF9147882.1"/>
    <property type="molecule type" value="Genomic_DNA"/>
</dbReference>
<reference evidence="1" key="1">
    <citation type="journal article" date="2020" name="Fungal Divers.">
        <title>Resolving the Mortierellaceae phylogeny through synthesis of multi-gene phylogenetics and phylogenomics.</title>
        <authorList>
            <person name="Vandepol N."/>
            <person name="Liber J."/>
            <person name="Desiro A."/>
            <person name="Na H."/>
            <person name="Kennedy M."/>
            <person name="Barry K."/>
            <person name="Grigoriev I.V."/>
            <person name="Miller A.N."/>
            <person name="O'Donnell K."/>
            <person name="Stajich J.E."/>
            <person name="Bonito G."/>
        </authorList>
    </citation>
    <scope>NUCLEOTIDE SEQUENCE</scope>
    <source>
        <strain evidence="1">NRRL 6426</strain>
    </source>
</reference>
<dbReference type="AlphaFoldDB" id="A0A9P5RU56"/>
<comment type="caution">
    <text evidence="1">The sequence shown here is derived from an EMBL/GenBank/DDBJ whole genome shotgun (WGS) entry which is preliminary data.</text>
</comment>
<gene>
    <name evidence="1" type="ORF">BG015_010394</name>
</gene>
<sequence>MEDDLITLGRMGTHILWHLDYTIRPSVSSQKMFNLLNRNKATLKILVIYGGGLYANAPGQPRQSNHLFFTRAASYLGSNLSRLGLVDLRINRDTLSIVLELCEPASLLTVPV</sequence>
<dbReference type="Proteomes" id="UP000748756">
    <property type="component" value="Unassembled WGS sequence"/>
</dbReference>
<evidence type="ECO:0000313" key="2">
    <source>
        <dbReference type="Proteomes" id="UP000748756"/>
    </source>
</evidence>
<proteinExistence type="predicted"/>
<dbReference type="OrthoDB" id="10552385at2759"/>
<name>A0A9P5RU56_9FUNG</name>
<evidence type="ECO:0000313" key="1">
    <source>
        <dbReference type="EMBL" id="KAF9147882.1"/>
    </source>
</evidence>
<accession>A0A9P5RU56</accession>